<dbReference type="Pfam" id="PF10551">
    <property type="entry name" value="MULE"/>
    <property type="match status" value="1"/>
</dbReference>
<dbReference type="InterPro" id="IPR018289">
    <property type="entry name" value="MULE_transposase_dom"/>
</dbReference>
<evidence type="ECO:0000313" key="4">
    <source>
        <dbReference type="Proteomes" id="UP000823388"/>
    </source>
</evidence>
<name>A0A8T0WHE1_PANVG</name>
<dbReference type="InterPro" id="IPR004330">
    <property type="entry name" value="FAR1_DNA_bnd_dom"/>
</dbReference>
<organism evidence="3 4">
    <name type="scientific">Panicum virgatum</name>
    <name type="common">Blackwell switchgrass</name>
    <dbReference type="NCBI Taxonomy" id="38727"/>
    <lineage>
        <taxon>Eukaryota</taxon>
        <taxon>Viridiplantae</taxon>
        <taxon>Streptophyta</taxon>
        <taxon>Embryophyta</taxon>
        <taxon>Tracheophyta</taxon>
        <taxon>Spermatophyta</taxon>
        <taxon>Magnoliopsida</taxon>
        <taxon>Liliopsida</taxon>
        <taxon>Poales</taxon>
        <taxon>Poaceae</taxon>
        <taxon>PACMAD clade</taxon>
        <taxon>Panicoideae</taxon>
        <taxon>Panicodae</taxon>
        <taxon>Paniceae</taxon>
        <taxon>Panicinae</taxon>
        <taxon>Panicum</taxon>
        <taxon>Panicum sect. Hiantes</taxon>
    </lineage>
</organism>
<proteinExistence type="predicted"/>
<evidence type="ECO:0000259" key="2">
    <source>
        <dbReference type="Pfam" id="PF10551"/>
    </source>
</evidence>
<feature type="domain" description="FAR1" evidence="1">
    <location>
        <begin position="11"/>
        <end position="103"/>
    </location>
</feature>
<dbReference type="Pfam" id="PF03101">
    <property type="entry name" value="FAR1"/>
    <property type="match status" value="1"/>
</dbReference>
<accession>A0A8T0WHE1</accession>
<sequence>MIFDTLRHVEDFYKSYAHDAGFSVRIGQQKKQNEEILIKRYLCSKEGYKKEDEKNVTDASRNKRAHNVMEKRCGCQAHIVVNLGSDKKYRIVSMVEEHNHDFVSPDKRQFLRSNRMVSKRAKTTLFNCHKASIGTSQAYRLLHVSEGGFQNIGCTLRDLQNYYRDLRTKIKDADAEMFVGQLERKKEVNPSFFYDFMVDEQGRLVRVFWADATCRKNYSVFGDVVSVDSTYSTNQYNMKFVPFTRVNHHLQSVFLGAAFLDNEKIESYEWLFKTFLKAMGGIAPHLIITDEDASMKAAIAQILPETVHRLCMWHIMEKVPERVGPSIREDEDFWKLLNKCVWGSENPDEFESQWNFIMTKYGLMEKEWFSTKFAIRQSWIPAYFMDIPLAGTLRTTQRSESANSFFNRFIQRKLTFVEFWLRFNTALECQRQEELKADNASLHSTPKLMTPWAMEKQCSVIYTHEVFSKFQEQLIVARDHCIIQGFSESEDTKIVTISSQS</sequence>
<reference evidence="3" key="1">
    <citation type="submission" date="2020-05" db="EMBL/GenBank/DDBJ databases">
        <title>WGS assembly of Panicum virgatum.</title>
        <authorList>
            <person name="Lovell J.T."/>
            <person name="Jenkins J."/>
            <person name="Shu S."/>
            <person name="Juenger T.E."/>
            <person name="Schmutz J."/>
        </authorList>
    </citation>
    <scope>NUCLEOTIDE SEQUENCE</scope>
    <source>
        <strain evidence="3">AP13</strain>
    </source>
</reference>
<evidence type="ECO:0000259" key="1">
    <source>
        <dbReference type="Pfam" id="PF03101"/>
    </source>
</evidence>
<protein>
    <recommendedName>
        <fullName evidence="5">Protein FAR1-RELATED SEQUENCE</fullName>
    </recommendedName>
</protein>
<dbReference type="PANTHER" id="PTHR47718:SF18">
    <property type="entry name" value="PROTEIN FAR1-RELATED SEQUENCE 5-LIKE"/>
    <property type="match status" value="1"/>
</dbReference>
<gene>
    <name evidence="3" type="ORF">PVAP13_2KG261856</name>
</gene>
<dbReference type="AlphaFoldDB" id="A0A8T0WHE1"/>
<dbReference type="EMBL" id="CM029039">
    <property type="protein sequence ID" value="KAG2642559.1"/>
    <property type="molecule type" value="Genomic_DNA"/>
</dbReference>
<dbReference type="PANTHER" id="PTHR47718">
    <property type="entry name" value="OS01G0519700 PROTEIN"/>
    <property type="match status" value="1"/>
</dbReference>
<evidence type="ECO:0000313" key="3">
    <source>
        <dbReference type="EMBL" id="KAG2642559.1"/>
    </source>
</evidence>
<feature type="domain" description="MULE transposase" evidence="2">
    <location>
        <begin position="224"/>
        <end position="318"/>
    </location>
</feature>
<keyword evidence="4" id="KW-1185">Reference proteome</keyword>
<evidence type="ECO:0008006" key="5">
    <source>
        <dbReference type="Google" id="ProtNLM"/>
    </source>
</evidence>
<dbReference type="Proteomes" id="UP000823388">
    <property type="component" value="Chromosome 2K"/>
</dbReference>
<comment type="caution">
    <text evidence="3">The sequence shown here is derived from an EMBL/GenBank/DDBJ whole genome shotgun (WGS) entry which is preliminary data.</text>
</comment>